<dbReference type="AlphaFoldDB" id="A0A931SD45"/>
<evidence type="ECO:0000313" key="3">
    <source>
        <dbReference type="Proteomes" id="UP000724148"/>
    </source>
</evidence>
<keyword evidence="1" id="KW-0472">Membrane</keyword>
<evidence type="ECO:0000313" key="2">
    <source>
        <dbReference type="EMBL" id="MBI2096770.1"/>
    </source>
</evidence>
<gene>
    <name evidence="2" type="ORF">HYT40_01265</name>
</gene>
<evidence type="ECO:0000256" key="1">
    <source>
        <dbReference type="SAM" id="Phobius"/>
    </source>
</evidence>
<evidence type="ECO:0008006" key="4">
    <source>
        <dbReference type="Google" id="ProtNLM"/>
    </source>
</evidence>
<proteinExistence type="predicted"/>
<organism evidence="2 3">
    <name type="scientific">Candidatus Sungiibacteriota bacterium</name>
    <dbReference type="NCBI Taxonomy" id="2750080"/>
    <lineage>
        <taxon>Bacteria</taxon>
        <taxon>Candidatus Sungiibacteriota</taxon>
    </lineage>
</organism>
<feature type="transmembrane region" description="Helical" evidence="1">
    <location>
        <begin position="165"/>
        <end position="187"/>
    </location>
</feature>
<sequence>MNEWRNKKTLKYLLGITPPLFFVSLSLYLLIYSSPERIVGFIGVTNAYTLIFILAFLGGVTTFSGIPYHLVLITLATGGLNPLLLGFSAAGGVMLGDSTSYYVGYRGGAIVPQGVQKIFQQIYSFSSKYPKILPLFCFLYGSLVPFSNDFITISAGIARYPFWRVMLPLGLGNAVFNVSLAYLATYARDFLLGAFF</sequence>
<feature type="transmembrane region" description="Helical" evidence="1">
    <location>
        <begin position="12"/>
        <end position="32"/>
    </location>
</feature>
<dbReference type="Proteomes" id="UP000724148">
    <property type="component" value="Unassembled WGS sequence"/>
</dbReference>
<feature type="transmembrane region" description="Helical" evidence="1">
    <location>
        <begin position="70"/>
        <end position="95"/>
    </location>
</feature>
<dbReference type="EMBL" id="JACOZA010000031">
    <property type="protein sequence ID" value="MBI2096770.1"/>
    <property type="molecule type" value="Genomic_DNA"/>
</dbReference>
<protein>
    <recommendedName>
        <fullName evidence="4">DedA family protein</fullName>
    </recommendedName>
</protein>
<reference evidence="2" key="1">
    <citation type="submission" date="2020-07" db="EMBL/GenBank/DDBJ databases">
        <title>Huge and variable diversity of episymbiotic CPR bacteria and DPANN archaea in groundwater ecosystems.</title>
        <authorList>
            <person name="He C.Y."/>
            <person name="Keren R."/>
            <person name="Whittaker M."/>
            <person name="Farag I.F."/>
            <person name="Doudna J."/>
            <person name="Cate J.H.D."/>
            <person name="Banfield J.F."/>
        </authorList>
    </citation>
    <scope>NUCLEOTIDE SEQUENCE</scope>
    <source>
        <strain evidence="2">NC_groundwater_193_Ag_S-0.1um_51_7</strain>
    </source>
</reference>
<keyword evidence="1" id="KW-1133">Transmembrane helix</keyword>
<name>A0A931SD45_9BACT</name>
<feature type="transmembrane region" description="Helical" evidence="1">
    <location>
        <begin position="132"/>
        <end position="153"/>
    </location>
</feature>
<comment type="caution">
    <text evidence="2">The sequence shown here is derived from an EMBL/GenBank/DDBJ whole genome shotgun (WGS) entry which is preliminary data.</text>
</comment>
<keyword evidence="1" id="KW-0812">Transmembrane</keyword>
<feature type="transmembrane region" description="Helical" evidence="1">
    <location>
        <begin position="38"/>
        <end position="58"/>
    </location>
</feature>
<accession>A0A931SD45</accession>